<keyword evidence="2" id="KW-1185">Reference proteome</keyword>
<evidence type="ECO:0008006" key="3">
    <source>
        <dbReference type="Google" id="ProtNLM"/>
    </source>
</evidence>
<sequence>MKLPIPFACLLALAGCASQGTSIEGDIDLRIPPELDAALAPHHPAHPAAVELLTLNSSTTLAHKFDLGRWLPSEERLTFRWQEGHRLSTTSTGNFKTPSAAAAWSTKSTSLCGLVPLLVESGSTSDSQTTTAAPVGGVFIPLPISSKRDTGGRSRIVSFKSSTSNICNPTPGSTFSYEATRQEQRRFAGAVYSSNKLRTLTDSATCTVGSQAMPATDLGAGLPGKYVPVTCSYAEDGKTPREGVYAFLLDAGIYLPVKVQLNEHQTNTSRYTKVE</sequence>
<reference evidence="1 2" key="1">
    <citation type="journal article" date="2017" name="Int. J. Syst. Evol. Microbiol.">
        <title>Ramlibacter alkalitolerans sp. nov., alkali-tolerant bacterium isolated from soil of ginseng.</title>
        <authorList>
            <person name="Lee D.H."/>
            <person name="Cha C.J."/>
        </authorList>
    </citation>
    <scope>NUCLEOTIDE SEQUENCE [LARGE SCALE GENOMIC DNA]</scope>
    <source>
        <strain evidence="1 2">KACC 19305</strain>
    </source>
</reference>
<proteinExistence type="predicted"/>
<dbReference type="EMBL" id="JAEQND010000002">
    <property type="protein sequence ID" value="MBL0424422.1"/>
    <property type="molecule type" value="Genomic_DNA"/>
</dbReference>
<gene>
    <name evidence="1" type="ORF">JI746_04805</name>
</gene>
<evidence type="ECO:0000313" key="1">
    <source>
        <dbReference type="EMBL" id="MBL0424422.1"/>
    </source>
</evidence>
<name>A0ABS1JJL2_9BURK</name>
<protein>
    <recommendedName>
        <fullName evidence="3">Lipoprotein</fullName>
    </recommendedName>
</protein>
<organism evidence="1 2">
    <name type="scientific">Ramlibacter alkalitolerans</name>
    <dbReference type="NCBI Taxonomy" id="2039631"/>
    <lineage>
        <taxon>Bacteria</taxon>
        <taxon>Pseudomonadati</taxon>
        <taxon>Pseudomonadota</taxon>
        <taxon>Betaproteobacteria</taxon>
        <taxon>Burkholderiales</taxon>
        <taxon>Comamonadaceae</taxon>
        <taxon>Ramlibacter</taxon>
    </lineage>
</organism>
<accession>A0ABS1JJL2</accession>
<dbReference type="RefSeq" id="WP_201687649.1">
    <property type="nucleotide sequence ID" value="NZ_JAEQND010000002.1"/>
</dbReference>
<dbReference type="Proteomes" id="UP000622707">
    <property type="component" value="Unassembled WGS sequence"/>
</dbReference>
<evidence type="ECO:0000313" key="2">
    <source>
        <dbReference type="Proteomes" id="UP000622707"/>
    </source>
</evidence>
<dbReference type="PROSITE" id="PS51257">
    <property type="entry name" value="PROKAR_LIPOPROTEIN"/>
    <property type="match status" value="1"/>
</dbReference>
<comment type="caution">
    <text evidence="1">The sequence shown here is derived from an EMBL/GenBank/DDBJ whole genome shotgun (WGS) entry which is preliminary data.</text>
</comment>